<dbReference type="InterPro" id="IPR032675">
    <property type="entry name" value="LRR_dom_sf"/>
</dbReference>
<evidence type="ECO:0000313" key="1">
    <source>
        <dbReference type="EMBL" id="PHT51928.1"/>
    </source>
</evidence>
<organism evidence="1 2">
    <name type="scientific">Capsicum baccatum</name>
    <name type="common">Peruvian pepper</name>
    <dbReference type="NCBI Taxonomy" id="33114"/>
    <lineage>
        <taxon>Eukaryota</taxon>
        <taxon>Viridiplantae</taxon>
        <taxon>Streptophyta</taxon>
        <taxon>Embryophyta</taxon>
        <taxon>Tracheophyta</taxon>
        <taxon>Spermatophyta</taxon>
        <taxon>Magnoliopsida</taxon>
        <taxon>eudicotyledons</taxon>
        <taxon>Gunneridae</taxon>
        <taxon>Pentapetalae</taxon>
        <taxon>asterids</taxon>
        <taxon>lamiids</taxon>
        <taxon>Solanales</taxon>
        <taxon>Solanaceae</taxon>
        <taxon>Solanoideae</taxon>
        <taxon>Capsiceae</taxon>
        <taxon>Capsicum</taxon>
    </lineage>
</organism>
<proteinExistence type="predicted"/>
<evidence type="ECO:0000313" key="2">
    <source>
        <dbReference type="Proteomes" id="UP000224567"/>
    </source>
</evidence>
<evidence type="ECO:0008006" key="3">
    <source>
        <dbReference type="Google" id="ProtNLM"/>
    </source>
</evidence>
<reference evidence="1 2" key="1">
    <citation type="journal article" date="2017" name="Genome Biol.">
        <title>New reference genome sequences of hot pepper reveal the massive evolution of plant disease-resistance genes by retroduplication.</title>
        <authorList>
            <person name="Kim S."/>
            <person name="Park J."/>
            <person name="Yeom S.I."/>
            <person name="Kim Y.M."/>
            <person name="Seo E."/>
            <person name="Kim K.T."/>
            <person name="Kim M.S."/>
            <person name="Lee J.M."/>
            <person name="Cheong K."/>
            <person name="Shin H.S."/>
            <person name="Kim S.B."/>
            <person name="Han K."/>
            <person name="Lee J."/>
            <person name="Park M."/>
            <person name="Lee H.A."/>
            <person name="Lee H.Y."/>
            <person name="Lee Y."/>
            <person name="Oh S."/>
            <person name="Lee J.H."/>
            <person name="Choi E."/>
            <person name="Choi E."/>
            <person name="Lee S.E."/>
            <person name="Jeon J."/>
            <person name="Kim H."/>
            <person name="Choi G."/>
            <person name="Song H."/>
            <person name="Lee J."/>
            <person name="Lee S.C."/>
            <person name="Kwon J.K."/>
            <person name="Lee H.Y."/>
            <person name="Koo N."/>
            <person name="Hong Y."/>
            <person name="Kim R.W."/>
            <person name="Kang W.H."/>
            <person name="Huh J.H."/>
            <person name="Kang B.C."/>
            <person name="Yang T.J."/>
            <person name="Lee Y.H."/>
            <person name="Bennetzen J.L."/>
            <person name="Choi D."/>
        </authorList>
    </citation>
    <scope>NUCLEOTIDE SEQUENCE [LARGE SCALE GENOMIC DNA]</scope>
    <source>
        <strain evidence="2">cv. PBC81</strain>
    </source>
</reference>
<dbReference type="Gene3D" id="3.80.10.10">
    <property type="entry name" value="Ribonuclease Inhibitor"/>
    <property type="match status" value="1"/>
</dbReference>
<comment type="caution">
    <text evidence="1">The sequence shown here is derived from an EMBL/GenBank/DDBJ whole genome shotgun (WGS) entry which is preliminary data.</text>
</comment>
<dbReference type="PANTHER" id="PTHR15140">
    <property type="entry name" value="TUBULIN-SPECIFIC CHAPERONE E"/>
    <property type="match status" value="1"/>
</dbReference>
<dbReference type="Proteomes" id="UP000224567">
    <property type="component" value="Unassembled WGS sequence"/>
</dbReference>
<dbReference type="AlphaFoldDB" id="A0A2G2X366"/>
<dbReference type="OrthoDB" id="912582at2759"/>
<keyword evidence="2" id="KW-1185">Reference proteome</keyword>
<dbReference type="SUPFAM" id="SSF52058">
    <property type="entry name" value="L domain-like"/>
    <property type="match status" value="1"/>
</dbReference>
<protein>
    <recommendedName>
        <fullName evidence="3">NB-ARC domain-containing protein</fullName>
    </recommendedName>
</protein>
<sequence length="144" mass="16989">MNDIVLEVDSGWRYLSMQNMQPFKRVTGDEIDYCPFGLYRALLTPVHSELPNLEVLKLMTSAFGIEEWYTIVREFTRLKFLLIDGNYLKYWKATNDNFPVLEHLMIRSNQILKEIPIEFSDIHTLQLIELRDYTPKLGESATRI</sequence>
<dbReference type="EMBL" id="MLFT02000003">
    <property type="protein sequence ID" value="PHT51928.1"/>
    <property type="molecule type" value="Genomic_DNA"/>
</dbReference>
<gene>
    <name evidence="1" type="ORF">CQW23_06390</name>
</gene>
<accession>A0A2G2X366</accession>
<name>A0A2G2X366_CAPBA</name>
<dbReference type="PANTHER" id="PTHR15140:SF33">
    <property type="entry name" value="LATE BLIGHT RESISTANCE PROTEIN HOMOLOG R1A-3 ISOFORM X1"/>
    <property type="match status" value="1"/>
</dbReference>
<reference evidence="2" key="2">
    <citation type="journal article" date="2017" name="J. Anim. Genet.">
        <title>Multiple reference genome sequences of hot pepper reveal the massive evolution of plant disease resistance genes by retroduplication.</title>
        <authorList>
            <person name="Kim S."/>
            <person name="Park J."/>
            <person name="Yeom S.-I."/>
            <person name="Kim Y.-M."/>
            <person name="Seo E."/>
            <person name="Kim K.-T."/>
            <person name="Kim M.-S."/>
            <person name="Lee J.M."/>
            <person name="Cheong K."/>
            <person name="Shin H.-S."/>
            <person name="Kim S.-B."/>
            <person name="Han K."/>
            <person name="Lee J."/>
            <person name="Park M."/>
            <person name="Lee H.-A."/>
            <person name="Lee H.-Y."/>
            <person name="Lee Y."/>
            <person name="Oh S."/>
            <person name="Lee J.H."/>
            <person name="Choi E."/>
            <person name="Choi E."/>
            <person name="Lee S.E."/>
            <person name="Jeon J."/>
            <person name="Kim H."/>
            <person name="Choi G."/>
            <person name="Song H."/>
            <person name="Lee J."/>
            <person name="Lee S.-C."/>
            <person name="Kwon J.-K."/>
            <person name="Lee H.-Y."/>
            <person name="Koo N."/>
            <person name="Hong Y."/>
            <person name="Kim R.W."/>
            <person name="Kang W.-H."/>
            <person name="Huh J.H."/>
            <person name="Kang B.-C."/>
            <person name="Yang T.-J."/>
            <person name="Lee Y.-H."/>
            <person name="Bennetzen J.L."/>
            <person name="Choi D."/>
        </authorList>
    </citation>
    <scope>NUCLEOTIDE SEQUENCE [LARGE SCALE GENOMIC DNA]</scope>
    <source>
        <strain evidence="2">cv. PBC81</strain>
    </source>
</reference>